<dbReference type="EMBL" id="RRZQ01000002">
    <property type="protein sequence ID" value="RRN51582.1"/>
    <property type="molecule type" value="Genomic_DNA"/>
</dbReference>
<evidence type="ECO:0000313" key="2">
    <source>
        <dbReference type="Proteomes" id="UP000281324"/>
    </source>
</evidence>
<comment type="caution">
    <text evidence="1">The sequence shown here is derived from an EMBL/GenBank/DDBJ whole genome shotgun (WGS) entry which is preliminary data.</text>
</comment>
<dbReference type="NCBIfam" id="TIGR03711">
    <property type="entry name" value="acc_sec_asp3"/>
    <property type="match status" value="1"/>
</dbReference>
<sequence length="342" mass="39595">MVVLQLLVGLSSSIMICCTRILIGEDSVRLEIKWNHFAQDSYSYGSRIDFEKEAISFENPLMPPSFEIKHWYSRTNFQAKRQTPTLPILKKGASYQLILDAEAYPQGSIYLRVVFFDRFGKELGFEILKDKKASFTYPKEAYSYEIALLNAGCERLTFRSIWLQSVFSPQEELIFLEEKCNPTSSSRLHIVFLEHLEDVYYEKDLFAECIDRLGDVVFVSDRADDVSMFHPQTEQFIMDCVARHSEARVQFFAYGPRGNLAAAYYSEKIKPAGLFLSSVFYPIETYHSLLEEQGISLSHVEDLIKRARREREERKDVSEGFVSSLVHPLRFLIQQFLDKDGS</sequence>
<dbReference type="Pfam" id="PF15432">
    <property type="entry name" value="Sec-ASP3"/>
    <property type="match status" value="1"/>
</dbReference>
<proteinExistence type="predicted"/>
<evidence type="ECO:0000313" key="1">
    <source>
        <dbReference type="EMBL" id="RRN51582.1"/>
    </source>
</evidence>
<dbReference type="Proteomes" id="UP000281324">
    <property type="component" value="Unassembled WGS sequence"/>
</dbReference>
<dbReference type="GO" id="GO:0015031">
    <property type="term" value="P:protein transport"/>
    <property type="evidence" value="ECO:0007669"/>
    <property type="project" value="InterPro"/>
</dbReference>
<gene>
    <name evidence="1" type="primary">asp3</name>
    <name evidence="1" type="ORF">EI219_00400</name>
</gene>
<accession>A0A3R8TD82</accession>
<name>A0A3R8TD82_STRSU</name>
<dbReference type="AlphaFoldDB" id="A0A3R8TD82"/>
<reference evidence="1 2" key="1">
    <citation type="submission" date="2018-11" db="EMBL/GenBank/DDBJ databases">
        <title>Changes in penicillin susceptibility of Streptococcus suis isolates by amino acid alterations in the penicillin-binding protein.</title>
        <authorList>
            <person name="Niemann L."/>
            <person name="Eichhorn I."/>
        </authorList>
    </citation>
    <scope>NUCLEOTIDE SEQUENCE [LARGE SCALE GENOMIC DNA]</scope>
    <source>
        <strain evidence="1 2">IMT40201</strain>
    </source>
</reference>
<organism evidence="1 2">
    <name type="scientific">Streptococcus suis</name>
    <dbReference type="NCBI Taxonomy" id="1307"/>
    <lineage>
        <taxon>Bacteria</taxon>
        <taxon>Bacillati</taxon>
        <taxon>Bacillota</taxon>
        <taxon>Bacilli</taxon>
        <taxon>Lactobacillales</taxon>
        <taxon>Streptococcaceae</taxon>
        <taxon>Streptococcus</taxon>
    </lineage>
</organism>
<dbReference type="InterPro" id="IPR022259">
    <property type="entry name" value="Acessory_Sec_prot_Asp3"/>
</dbReference>
<protein>
    <submittedName>
        <fullName evidence="1">Accessory Sec system protein Asp3</fullName>
    </submittedName>
</protein>